<sequence>MADDQIIKIFIDELQSNPLQPRGVISPESIVDLVDSIRQHGILEPLIVAATPAGYQIIAGERRWRAAKVAGLKNVPCIVRETTPRGMLEMAIVENIQRIDLNPVERAKSFQRLIDEFMLSTSDIAKRIGKSQAYVSNSLRLLTLPDAVKDGILSGIITEGHARALAAIVDPRLMLEAFKMVLRENASVRRAEDIARRVNATQVRTKVVNQINVDKETDRMKEEIEKKLRENAEGLTKKAIVKLTRSRSETKILILLKGPPEETEEKLQLIYKGICR</sequence>
<dbReference type="SUPFAM" id="SSF110849">
    <property type="entry name" value="ParB/Sulfiredoxin"/>
    <property type="match status" value="1"/>
</dbReference>
<comment type="caution">
    <text evidence="5">The sequence shown here is derived from an EMBL/GenBank/DDBJ whole genome shotgun (WGS) entry which is preliminary data.</text>
</comment>
<dbReference type="GO" id="GO:0003677">
    <property type="term" value="F:DNA binding"/>
    <property type="evidence" value="ECO:0007669"/>
    <property type="project" value="UniProtKB-KW"/>
</dbReference>
<dbReference type="InterPro" id="IPR041468">
    <property type="entry name" value="HTH_ParB/Spo0J"/>
</dbReference>
<dbReference type="PANTHER" id="PTHR33375">
    <property type="entry name" value="CHROMOSOME-PARTITIONING PROTEIN PARB-RELATED"/>
    <property type="match status" value="1"/>
</dbReference>
<dbReference type="InterPro" id="IPR036086">
    <property type="entry name" value="ParB/Sulfiredoxin_sf"/>
</dbReference>
<dbReference type="CDD" id="cd16393">
    <property type="entry name" value="SPO0J_N"/>
    <property type="match status" value="1"/>
</dbReference>
<dbReference type="Proteomes" id="UP000231371">
    <property type="component" value="Unassembled WGS sequence"/>
</dbReference>
<keyword evidence="3" id="KW-0238">DNA-binding</keyword>
<comment type="similarity">
    <text evidence="1">Belongs to the ParB family.</text>
</comment>
<dbReference type="InterPro" id="IPR003115">
    <property type="entry name" value="ParB_N"/>
</dbReference>
<feature type="domain" description="ParB-like N-terminal" evidence="4">
    <location>
        <begin position="7"/>
        <end position="96"/>
    </location>
</feature>
<dbReference type="EMBL" id="PCVI01000047">
    <property type="protein sequence ID" value="PIQ69999.1"/>
    <property type="molecule type" value="Genomic_DNA"/>
</dbReference>
<name>A0A2H0KFH5_9BACT</name>
<dbReference type="FunFam" id="3.90.1530.30:FF:000001">
    <property type="entry name" value="Chromosome partitioning protein ParB"/>
    <property type="match status" value="1"/>
</dbReference>
<dbReference type="InterPro" id="IPR004437">
    <property type="entry name" value="ParB/RepB/Spo0J"/>
</dbReference>
<dbReference type="FunFam" id="1.10.10.2830:FF:000001">
    <property type="entry name" value="Chromosome partitioning protein ParB"/>
    <property type="match status" value="1"/>
</dbReference>
<dbReference type="SUPFAM" id="SSF109709">
    <property type="entry name" value="KorB DNA-binding domain-like"/>
    <property type="match status" value="1"/>
</dbReference>
<dbReference type="InterPro" id="IPR050336">
    <property type="entry name" value="Chromosome_partition/occlusion"/>
</dbReference>
<dbReference type="Pfam" id="PF02195">
    <property type="entry name" value="ParB_N"/>
    <property type="match status" value="1"/>
</dbReference>
<dbReference type="AlphaFoldDB" id="A0A2H0KFH5"/>
<protein>
    <recommendedName>
        <fullName evidence="4">ParB-like N-terminal domain-containing protein</fullName>
    </recommendedName>
</protein>
<organism evidence="5 6">
    <name type="scientific">Candidatus Shapirobacteria bacterium CG11_big_fil_rev_8_21_14_0_20_40_12</name>
    <dbReference type="NCBI Taxonomy" id="1974889"/>
    <lineage>
        <taxon>Bacteria</taxon>
        <taxon>Candidatus Shapironibacteriota</taxon>
    </lineage>
</organism>
<accession>A0A2H0KFH5</accession>
<evidence type="ECO:0000313" key="6">
    <source>
        <dbReference type="Proteomes" id="UP000231371"/>
    </source>
</evidence>
<dbReference type="PANTHER" id="PTHR33375:SF1">
    <property type="entry name" value="CHROMOSOME-PARTITIONING PROTEIN PARB-RELATED"/>
    <property type="match status" value="1"/>
</dbReference>
<dbReference type="SMART" id="SM00470">
    <property type="entry name" value="ParB"/>
    <property type="match status" value="1"/>
</dbReference>
<evidence type="ECO:0000259" key="4">
    <source>
        <dbReference type="SMART" id="SM00470"/>
    </source>
</evidence>
<dbReference type="NCBIfam" id="TIGR00180">
    <property type="entry name" value="parB_part"/>
    <property type="match status" value="1"/>
</dbReference>
<keyword evidence="2" id="KW-0159">Chromosome partition</keyword>
<evidence type="ECO:0000313" key="5">
    <source>
        <dbReference type="EMBL" id="PIQ69999.1"/>
    </source>
</evidence>
<evidence type="ECO:0000256" key="1">
    <source>
        <dbReference type="ARBA" id="ARBA00006295"/>
    </source>
</evidence>
<evidence type="ECO:0000256" key="3">
    <source>
        <dbReference type="ARBA" id="ARBA00023125"/>
    </source>
</evidence>
<dbReference type="Gene3D" id="1.10.10.2830">
    <property type="match status" value="1"/>
</dbReference>
<evidence type="ECO:0000256" key="2">
    <source>
        <dbReference type="ARBA" id="ARBA00022829"/>
    </source>
</evidence>
<reference evidence="5 6" key="1">
    <citation type="submission" date="2017-09" db="EMBL/GenBank/DDBJ databases">
        <title>Depth-based differentiation of microbial function through sediment-hosted aquifers and enrichment of novel symbionts in the deep terrestrial subsurface.</title>
        <authorList>
            <person name="Probst A.J."/>
            <person name="Ladd B."/>
            <person name="Jarett J.K."/>
            <person name="Geller-Mcgrath D.E."/>
            <person name="Sieber C.M."/>
            <person name="Emerson J.B."/>
            <person name="Anantharaman K."/>
            <person name="Thomas B.C."/>
            <person name="Malmstrom R."/>
            <person name="Stieglmeier M."/>
            <person name="Klingl A."/>
            <person name="Woyke T."/>
            <person name="Ryan C.M."/>
            <person name="Banfield J.F."/>
        </authorList>
    </citation>
    <scope>NUCLEOTIDE SEQUENCE [LARGE SCALE GENOMIC DNA]</scope>
    <source>
        <strain evidence="5">CG11_big_fil_rev_8_21_14_0_20_40_12</strain>
    </source>
</reference>
<dbReference type="GO" id="GO:0007059">
    <property type="term" value="P:chromosome segregation"/>
    <property type="evidence" value="ECO:0007669"/>
    <property type="project" value="UniProtKB-KW"/>
</dbReference>
<dbReference type="Pfam" id="PF17762">
    <property type="entry name" value="HTH_ParB"/>
    <property type="match status" value="1"/>
</dbReference>
<dbReference type="Gene3D" id="3.90.1530.30">
    <property type="match status" value="1"/>
</dbReference>
<proteinExistence type="inferred from homology"/>
<gene>
    <name evidence="5" type="ORF">COV89_02820</name>
</gene>
<dbReference type="GO" id="GO:0005694">
    <property type="term" value="C:chromosome"/>
    <property type="evidence" value="ECO:0007669"/>
    <property type="project" value="TreeGrafter"/>
</dbReference>